<evidence type="ECO:0000313" key="2">
    <source>
        <dbReference type="Proteomes" id="UP000008311"/>
    </source>
</evidence>
<evidence type="ECO:0000313" key="1">
    <source>
        <dbReference type="EMBL" id="EEF52640.1"/>
    </source>
</evidence>
<accession>B9R810</accession>
<dbReference type="EMBL" id="EQ973772">
    <property type="protein sequence ID" value="EEF52640.1"/>
    <property type="molecule type" value="Genomic_DNA"/>
</dbReference>
<proteinExistence type="predicted"/>
<protein>
    <submittedName>
        <fullName evidence="1">Uncharacterized protein</fullName>
    </submittedName>
</protein>
<dbReference type="InParanoid" id="B9R810"/>
<reference evidence="2" key="1">
    <citation type="journal article" date="2010" name="Nat. Biotechnol.">
        <title>Draft genome sequence of the oilseed species Ricinus communis.</title>
        <authorList>
            <person name="Chan A.P."/>
            <person name="Crabtree J."/>
            <person name="Zhao Q."/>
            <person name="Lorenzi H."/>
            <person name="Orvis J."/>
            <person name="Puiu D."/>
            <person name="Melake-Berhan A."/>
            <person name="Jones K.M."/>
            <person name="Redman J."/>
            <person name="Chen G."/>
            <person name="Cahoon E.B."/>
            <person name="Gedil M."/>
            <person name="Stanke M."/>
            <person name="Haas B.J."/>
            <person name="Wortman J.R."/>
            <person name="Fraser-Liggett C.M."/>
            <person name="Ravel J."/>
            <person name="Rabinowicz P.D."/>
        </authorList>
    </citation>
    <scope>NUCLEOTIDE SEQUENCE [LARGE SCALE GENOMIC DNA]</scope>
    <source>
        <strain evidence="2">cv. Hale</strain>
    </source>
</reference>
<keyword evidence="2" id="KW-1185">Reference proteome</keyword>
<sequence length="62" mass="7274">MEPSSSPRHVFWCKTRQYGHLSDGSQLANDCRIRNWRRGQNLFREMDDAISSSSNQNTVKHH</sequence>
<dbReference type="AlphaFoldDB" id="B9R810"/>
<gene>
    <name evidence="1" type="ORF">RCOM_1595940</name>
</gene>
<name>B9R810_RICCO</name>
<dbReference type="Proteomes" id="UP000008311">
    <property type="component" value="Unassembled WGS sequence"/>
</dbReference>
<organism evidence="1 2">
    <name type="scientific">Ricinus communis</name>
    <name type="common">Castor bean</name>
    <dbReference type="NCBI Taxonomy" id="3988"/>
    <lineage>
        <taxon>Eukaryota</taxon>
        <taxon>Viridiplantae</taxon>
        <taxon>Streptophyta</taxon>
        <taxon>Embryophyta</taxon>
        <taxon>Tracheophyta</taxon>
        <taxon>Spermatophyta</taxon>
        <taxon>Magnoliopsida</taxon>
        <taxon>eudicotyledons</taxon>
        <taxon>Gunneridae</taxon>
        <taxon>Pentapetalae</taxon>
        <taxon>rosids</taxon>
        <taxon>fabids</taxon>
        <taxon>Malpighiales</taxon>
        <taxon>Euphorbiaceae</taxon>
        <taxon>Acalyphoideae</taxon>
        <taxon>Acalypheae</taxon>
        <taxon>Ricinus</taxon>
    </lineage>
</organism>